<dbReference type="EMBL" id="GBXM01084597">
    <property type="protein sequence ID" value="JAH23980.1"/>
    <property type="molecule type" value="Transcribed_RNA"/>
</dbReference>
<reference evidence="2" key="1">
    <citation type="submission" date="2014-11" db="EMBL/GenBank/DDBJ databases">
        <authorList>
            <person name="Amaro Gonzalez C."/>
        </authorList>
    </citation>
    <scope>NUCLEOTIDE SEQUENCE</scope>
</reference>
<accession>A0A0E9R682</accession>
<reference evidence="2" key="2">
    <citation type="journal article" date="2015" name="Fish Shellfish Immunol.">
        <title>Early steps in the European eel (Anguilla anguilla)-Vibrio vulnificus interaction in the gills: Role of the RtxA13 toxin.</title>
        <authorList>
            <person name="Callol A."/>
            <person name="Pajuelo D."/>
            <person name="Ebbesson L."/>
            <person name="Teles M."/>
            <person name="MacKenzie S."/>
            <person name="Amaro C."/>
        </authorList>
    </citation>
    <scope>NUCLEOTIDE SEQUENCE</scope>
</reference>
<feature type="transmembrane region" description="Helical" evidence="1">
    <location>
        <begin position="12"/>
        <end position="32"/>
    </location>
</feature>
<evidence type="ECO:0000313" key="2">
    <source>
        <dbReference type="EMBL" id="JAH23980.1"/>
    </source>
</evidence>
<keyword evidence="1" id="KW-1133">Transmembrane helix</keyword>
<protein>
    <submittedName>
        <fullName evidence="2">Uncharacterized protein</fullName>
    </submittedName>
</protein>
<dbReference type="AlphaFoldDB" id="A0A0E9R682"/>
<evidence type="ECO:0000256" key="1">
    <source>
        <dbReference type="SAM" id="Phobius"/>
    </source>
</evidence>
<organism evidence="2">
    <name type="scientific">Anguilla anguilla</name>
    <name type="common">European freshwater eel</name>
    <name type="synonym">Muraena anguilla</name>
    <dbReference type="NCBI Taxonomy" id="7936"/>
    <lineage>
        <taxon>Eukaryota</taxon>
        <taxon>Metazoa</taxon>
        <taxon>Chordata</taxon>
        <taxon>Craniata</taxon>
        <taxon>Vertebrata</taxon>
        <taxon>Euteleostomi</taxon>
        <taxon>Actinopterygii</taxon>
        <taxon>Neopterygii</taxon>
        <taxon>Teleostei</taxon>
        <taxon>Anguilliformes</taxon>
        <taxon>Anguillidae</taxon>
        <taxon>Anguilla</taxon>
    </lineage>
</organism>
<proteinExistence type="predicted"/>
<sequence>MFKYTYKSYTFVTFIVMPHKFFALNYFAQYYASLL</sequence>
<keyword evidence="1" id="KW-0812">Transmembrane</keyword>
<keyword evidence="1" id="KW-0472">Membrane</keyword>
<name>A0A0E9R682_ANGAN</name>